<protein>
    <recommendedName>
        <fullName evidence="6">Lipase domain-containing protein</fullName>
    </recommendedName>
</protein>
<comment type="caution">
    <text evidence="7">The sequence shown here is derived from an EMBL/GenBank/DDBJ whole genome shotgun (WGS) entry which is preliminary data.</text>
</comment>
<evidence type="ECO:0000259" key="6">
    <source>
        <dbReference type="Pfam" id="PF00151"/>
    </source>
</evidence>
<dbReference type="AlphaFoldDB" id="A0ABD1DSS2"/>
<dbReference type="InterPro" id="IPR033906">
    <property type="entry name" value="Lipase_N"/>
</dbReference>
<reference evidence="7 8" key="1">
    <citation type="submission" date="2024-05" db="EMBL/GenBank/DDBJ databases">
        <title>Culex pipiens pipiens assembly and annotation.</title>
        <authorList>
            <person name="Alout H."/>
            <person name="Durand T."/>
        </authorList>
    </citation>
    <scope>NUCLEOTIDE SEQUENCE [LARGE SCALE GENOMIC DNA]</scope>
    <source>
        <strain evidence="7">HA-2024</strain>
        <tissue evidence="7">Whole body</tissue>
    </source>
</reference>
<comment type="subcellular location">
    <subcellularLocation>
        <location evidence="1">Secreted</location>
    </subcellularLocation>
</comment>
<dbReference type="SUPFAM" id="SSF53474">
    <property type="entry name" value="alpha/beta-Hydrolases"/>
    <property type="match status" value="1"/>
</dbReference>
<evidence type="ECO:0000256" key="2">
    <source>
        <dbReference type="ARBA" id="ARBA00010701"/>
    </source>
</evidence>
<gene>
    <name evidence="7" type="ORF">pipiens_005989</name>
</gene>
<dbReference type="CDD" id="cd00707">
    <property type="entry name" value="Pancreat_lipase_like"/>
    <property type="match status" value="1"/>
</dbReference>
<keyword evidence="5" id="KW-0732">Signal</keyword>
<name>A0ABD1DSS2_CULPP</name>
<feature type="chain" id="PRO_5044772794" description="Lipase domain-containing protein" evidence="5">
    <location>
        <begin position="19"/>
        <end position="340"/>
    </location>
</feature>
<organism evidence="7 8">
    <name type="scientific">Culex pipiens pipiens</name>
    <name type="common">Northern house mosquito</name>
    <dbReference type="NCBI Taxonomy" id="38569"/>
    <lineage>
        <taxon>Eukaryota</taxon>
        <taxon>Metazoa</taxon>
        <taxon>Ecdysozoa</taxon>
        <taxon>Arthropoda</taxon>
        <taxon>Hexapoda</taxon>
        <taxon>Insecta</taxon>
        <taxon>Pterygota</taxon>
        <taxon>Neoptera</taxon>
        <taxon>Endopterygota</taxon>
        <taxon>Diptera</taxon>
        <taxon>Nematocera</taxon>
        <taxon>Culicoidea</taxon>
        <taxon>Culicidae</taxon>
        <taxon>Culicinae</taxon>
        <taxon>Culicini</taxon>
        <taxon>Culex</taxon>
        <taxon>Culex</taxon>
    </lineage>
</organism>
<dbReference type="Gene3D" id="3.40.50.1820">
    <property type="entry name" value="alpha/beta hydrolase"/>
    <property type="match status" value="1"/>
</dbReference>
<dbReference type="PANTHER" id="PTHR11610">
    <property type="entry name" value="LIPASE"/>
    <property type="match status" value="1"/>
</dbReference>
<evidence type="ECO:0000256" key="1">
    <source>
        <dbReference type="ARBA" id="ARBA00004613"/>
    </source>
</evidence>
<dbReference type="PRINTS" id="PR00821">
    <property type="entry name" value="TAGLIPASE"/>
</dbReference>
<feature type="signal peptide" evidence="5">
    <location>
        <begin position="1"/>
        <end position="18"/>
    </location>
</feature>
<evidence type="ECO:0000313" key="8">
    <source>
        <dbReference type="Proteomes" id="UP001562425"/>
    </source>
</evidence>
<sequence>MVKSVLVAIFGLLVVATAAPLDQLDQDKWSLVPDSNGHLHLVNLNPYSVPEQQEPEKLFIPAQDTVFRLYTRSNPLAPQVLVLNNAASVSASDFNPGRPTRFIIHGWNNDGFSEVNTILTNAWLTRGDFNVITVDWGVGAQTANYINARGRVQLVGSVVSTFISFLESTSGLSPNSVYIAGHSLGAHAAGNAGFYQQNRLNTIFGMDPALPLFSLESSDRIHDSDAQYVETIHTNAGLLGFDLPLGRASFYPNGGRTQPGCGIDITGACAHGRAFEFLAESIISGGFTSIPCQNYQQILENNCVINGPSRPMGGEPSNQVAGAQGVYTLSTRPASPFSLG</sequence>
<dbReference type="InterPro" id="IPR013818">
    <property type="entry name" value="Lipase"/>
</dbReference>
<comment type="similarity">
    <text evidence="2 4">Belongs to the AB hydrolase superfamily. Lipase family.</text>
</comment>
<proteinExistence type="inferred from homology"/>
<dbReference type="Proteomes" id="UP001562425">
    <property type="component" value="Unassembled WGS sequence"/>
</dbReference>
<evidence type="ECO:0000256" key="3">
    <source>
        <dbReference type="ARBA" id="ARBA00022525"/>
    </source>
</evidence>
<dbReference type="Pfam" id="PF00151">
    <property type="entry name" value="Lipase"/>
    <property type="match status" value="1"/>
</dbReference>
<keyword evidence="3" id="KW-0964">Secreted</keyword>
<evidence type="ECO:0000256" key="5">
    <source>
        <dbReference type="SAM" id="SignalP"/>
    </source>
</evidence>
<feature type="domain" description="Lipase" evidence="6">
    <location>
        <begin position="62"/>
        <end position="337"/>
    </location>
</feature>
<dbReference type="GO" id="GO:0005576">
    <property type="term" value="C:extracellular region"/>
    <property type="evidence" value="ECO:0007669"/>
    <property type="project" value="UniProtKB-SubCell"/>
</dbReference>
<dbReference type="PANTHER" id="PTHR11610:SF150">
    <property type="entry name" value="FI01825P-RELATED"/>
    <property type="match status" value="1"/>
</dbReference>
<evidence type="ECO:0000256" key="4">
    <source>
        <dbReference type="RuleBase" id="RU004262"/>
    </source>
</evidence>
<dbReference type="FunFam" id="3.40.50.1820:FF:000076">
    <property type="entry name" value="phospholipase A1"/>
    <property type="match status" value="1"/>
</dbReference>
<keyword evidence="8" id="KW-1185">Reference proteome</keyword>
<evidence type="ECO:0000313" key="7">
    <source>
        <dbReference type="EMBL" id="KAL1402668.1"/>
    </source>
</evidence>
<dbReference type="InterPro" id="IPR029058">
    <property type="entry name" value="AB_hydrolase_fold"/>
</dbReference>
<dbReference type="InterPro" id="IPR000734">
    <property type="entry name" value="TAG_lipase"/>
</dbReference>
<accession>A0ABD1DSS2</accession>
<dbReference type="EMBL" id="JBEHCU010002618">
    <property type="protein sequence ID" value="KAL1402668.1"/>
    <property type="molecule type" value="Genomic_DNA"/>
</dbReference>